<keyword evidence="1" id="KW-0694">RNA-binding</keyword>
<dbReference type="InterPro" id="IPR012677">
    <property type="entry name" value="Nucleotide-bd_a/b_plait_sf"/>
</dbReference>
<comment type="caution">
    <text evidence="4">The sequence shown here is derived from an EMBL/GenBank/DDBJ whole genome shotgun (WGS) entry which is preliminary data.</text>
</comment>
<evidence type="ECO:0000313" key="4">
    <source>
        <dbReference type="EMBL" id="ORX49487.1"/>
    </source>
</evidence>
<dbReference type="STRING" id="101127.A0A1X2GAW6"/>
<dbReference type="AlphaFoldDB" id="A0A1X2GAW6"/>
<dbReference type="PROSITE" id="PS50102">
    <property type="entry name" value="RRM"/>
    <property type="match status" value="1"/>
</dbReference>
<feature type="domain" description="RRM" evidence="3">
    <location>
        <begin position="4"/>
        <end position="81"/>
    </location>
</feature>
<dbReference type="Pfam" id="PF00076">
    <property type="entry name" value="RRM_1"/>
    <property type="match status" value="1"/>
</dbReference>
<dbReference type="EMBL" id="MCGT01000026">
    <property type="protein sequence ID" value="ORX49487.1"/>
    <property type="molecule type" value="Genomic_DNA"/>
</dbReference>
<gene>
    <name evidence="4" type="ORF">DM01DRAFT_1409460</name>
</gene>
<dbReference type="PANTHER" id="PTHR23147">
    <property type="entry name" value="SERINE/ARGININE RICH SPLICING FACTOR"/>
    <property type="match status" value="1"/>
</dbReference>
<feature type="compositionally biased region" description="Low complexity" evidence="2">
    <location>
        <begin position="203"/>
        <end position="216"/>
    </location>
</feature>
<organism evidence="4 5">
    <name type="scientific">Hesseltinella vesiculosa</name>
    <dbReference type="NCBI Taxonomy" id="101127"/>
    <lineage>
        <taxon>Eukaryota</taxon>
        <taxon>Fungi</taxon>
        <taxon>Fungi incertae sedis</taxon>
        <taxon>Mucoromycota</taxon>
        <taxon>Mucoromycotina</taxon>
        <taxon>Mucoromycetes</taxon>
        <taxon>Mucorales</taxon>
        <taxon>Cunninghamellaceae</taxon>
        <taxon>Hesseltinella</taxon>
    </lineage>
</organism>
<evidence type="ECO:0000259" key="3">
    <source>
        <dbReference type="PROSITE" id="PS50102"/>
    </source>
</evidence>
<dbReference type="InterPro" id="IPR050907">
    <property type="entry name" value="SRSF"/>
</dbReference>
<dbReference type="InterPro" id="IPR000504">
    <property type="entry name" value="RRM_dom"/>
</dbReference>
<dbReference type="InterPro" id="IPR035979">
    <property type="entry name" value="RBD_domain_sf"/>
</dbReference>
<dbReference type="SUPFAM" id="SSF54928">
    <property type="entry name" value="RNA-binding domain, RBD"/>
    <property type="match status" value="1"/>
</dbReference>
<keyword evidence="5" id="KW-1185">Reference proteome</keyword>
<evidence type="ECO:0000256" key="1">
    <source>
        <dbReference type="PROSITE-ProRule" id="PRU00176"/>
    </source>
</evidence>
<protein>
    <submittedName>
        <fullName evidence="4">RNA-binding domain-containing protein</fullName>
    </submittedName>
</protein>
<evidence type="ECO:0000313" key="5">
    <source>
        <dbReference type="Proteomes" id="UP000242146"/>
    </source>
</evidence>
<dbReference type="Proteomes" id="UP000242146">
    <property type="component" value="Unassembled WGS sequence"/>
</dbReference>
<evidence type="ECO:0000256" key="2">
    <source>
        <dbReference type="SAM" id="MobiDB-lite"/>
    </source>
</evidence>
<accession>A0A1X2GAW6</accession>
<dbReference type="Gene3D" id="3.30.70.330">
    <property type="match status" value="1"/>
</dbReference>
<feature type="compositionally biased region" description="Pro residues" evidence="2">
    <location>
        <begin position="193"/>
        <end position="202"/>
    </location>
</feature>
<feature type="region of interest" description="Disordered" evidence="2">
    <location>
        <begin position="83"/>
        <end position="246"/>
    </location>
</feature>
<feature type="compositionally biased region" description="Basic residues" evidence="2">
    <location>
        <begin position="110"/>
        <end position="129"/>
    </location>
</feature>
<feature type="compositionally biased region" description="Basic residues" evidence="2">
    <location>
        <begin position="137"/>
        <end position="163"/>
    </location>
</feature>
<feature type="compositionally biased region" description="Polar residues" evidence="2">
    <location>
        <begin position="224"/>
        <end position="246"/>
    </location>
</feature>
<reference evidence="4 5" key="1">
    <citation type="submission" date="2016-07" db="EMBL/GenBank/DDBJ databases">
        <title>Pervasive Adenine N6-methylation of Active Genes in Fungi.</title>
        <authorList>
            <consortium name="DOE Joint Genome Institute"/>
            <person name="Mondo S.J."/>
            <person name="Dannebaum R.O."/>
            <person name="Kuo R.C."/>
            <person name="Labutti K."/>
            <person name="Haridas S."/>
            <person name="Kuo A."/>
            <person name="Salamov A."/>
            <person name="Ahrendt S.R."/>
            <person name="Lipzen A."/>
            <person name="Sullivan W."/>
            <person name="Andreopoulos W.B."/>
            <person name="Clum A."/>
            <person name="Lindquist E."/>
            <person name="Daum C."/>
            <person name="Ramamoorthy G.K."/>
            <person name="Gryganskyi A."/>
            <person name="Culley D."/>
            <person name="Magnuson J.K."/>
            <person name="James T.Y."/>
            <person name="O'Malley M.A."/>
            <person name="Stajich J.E."/>
            <person name="Spatafora J.W."/>
            <person name="Visel A."/>
            <person name="Grigoriev I.V."/>
        </authorList>
    </citation>
    <scope>NUCLEOTIDE SEQUENCE [LARGE SCALE GENOMIC DNA]</scope>
    <source>
        <strain evidence="4 5">NRRL 3301</strain>
    </source>
</reference>
<proteinExistence type="predicted"/>
<dbReference type="OrthoDB" id="5970at2759"/>
<dbReference type="SMART" id="SM00360">
    <property type="entry name" value="RRM"/>
    <property type="match status" value="1"/>
</dbReference>
<dbReference type="GO" id="GO:0003723">
    <property type="term" value="F:RNA binding"/>
    <property type="evidence" value="ECO:0007669"/>
    <property type="project" value="UniProtKB-UniRule"/>
</dbReference>
<sequence>MPPSTLHVAGFSSHIRARDLAYEFERFGPLVRCDIPAPKNPKSVPFAFVEFEDPRDAVDAFNDMHGFEIDGCRISVQWAKSAPSPSWRLGRSDRSPPRRYRSPSPGFRRPAAHGRSRSRSPYGGRHHRGPPLPPPPPHHHHHHHPPPHYHHGPPSPRRGRSPPHHLYDRGRSRSRSPPPPPPPQHHQHRPGPPDDYPPPPSDRPLSNPRRSSRSVSPPRPNYDHFSSGSPVQDRSVSPRRSMSPTP</sequence>
<name>A0A1X2GAW6_9FUNG</name>